<evidence type="ECO:0000259" key="8">
    <source>
        <dbReference type="PROSITE" id="PS50926"/>
    </source>
</evidence>
<dbReference type="Gene3D" id="2.40.50.1070">
    <property type="match status" value="1"/>
</dbReference>
<dbReference type="InterPro" id="IPR002792">
    <property type="entry name" value="TRAM_dom"/>
</dbReference>
<dbReference type="Gene3D" id="3.40.50.150">
    <property type="entry name" value="Vaccinia Virus protein VP39"/>
    <property type="match status" value="1"/>
</dbReference>
<feature type="domain" description="TRAM" evidence="8">
    <location>
        <begin position="6"/>
        <end position="65"/>
    </location>
</feature>
<dbReference type="AlphaFoldDB" id="A0A3B0VV57"/>
<keyword evidence="1" id="KW-0004">4Fe-4S</keyword>
<keyword evidence="4 9" id="KW-0808">Transferase</keyword>
<dbReference type="InterPro" id="IPR030391">
    <property type="entry name" value="MeTrfase_TrmA_CS"/>
</dbReference>
<evidence type="ECO:0000256" key="4">
    <source>
        <dbReference type="ARBA" id="ARBA00022679"/>
    </source>
</evidence>
<dbReference type="PANTHER" id="PTHR11061">
    <property type="entry name" value="RNA M5U METHYLTRANSFERASE"/>
    <property type="match status" value="1"/>
</dbReference>
<dbReference type="InterPro" id="IPR012340">
    <property type="entry name" value="NA-bd_OB-fold"/>
</dbReference>
<dbReference type="EC" id="2.1.1.190" evidence="9"/>
<keyword evidence="6" id="KW-0479">Metal-binding</keyword>
<dbReference type="GO" id="GO:0070041">
    <property type="term" value="F:rRNA (uridine-C5-)-methyltransferase activity"/>
    <property type="evidence" value="ECO:0007669"/>
    <property type="project" value="TreeGrafter"/>
</dbReference>
<dbReference type="SUPFAM" id="SSF50249">
    <property type="entry name" value="Nucleic acid-binding proteins"/>
    <property type="match status" value="1"/>
</dbReference>
<keyword evidence="1" id="KW-0411">Iron-sulfur</keyword>
<protein>
    <submittedName>
        <fullName evidence="9">23S rRNA (Uracil(1939)-C(5))-methyltransferase</fullName>
        <ecNumber evidence="9">2.1.1.190</ecNumber>
    </submittedName>
</protein>
<evidence type="ECO:0000256" key="3">
    <source>
        <dbReference type="ARBA" id="ARBA00022603"/>
    </source>
</evidence>
<evidence type="ECO:0000256" key="5">
    <source>
        <dbReference type="ARBA" id="ARBA00022691"/>
    </source>
</evidence>
<proteinExistence type="inferred from homology"/>
<dbReference type="GO" id="GO:0070475">
    <property type="term" value="P:rRNA base methylation"/>
    <property type="evidence" value="ECO:0007669"/>
    <property type="project" value="TreeGrafter"/>
</dbReference>
<evidence type="ECO:0000256" key="6">
    <source>
        <dbReference type="ARBA" id="ARBA00022723"/>
    </source>
</evidence>
<dbReference type="PROSITE" id="PS01231">
    <property type="entry name" value="TRMA_2"/>
    <property type="match status" value="1"/>
</dbReference>
<gene>
    <name evidence="9" type="ORF">MNBD_GAMMA02-588</name>
</gene>
<evidence type="ECO:0000313" key="9">
    <source>
        <dbReference type="EMBL" id="VAW44250.1"/>
    </source>
</evidence>
<dbReference type="InterPro" id="IPR030390">
    <property type="entry name" value="MeTrfase_TrmA_AS"/>
</dbReference>
<keyword evidence="5" id="KW-0949">S-adenosyl-L-methionine</keyword>
<dbReference type="InterPro" id="IPR010280">
    <property type="entry name" value="U5_MeTrfase_fam"/>
</dbReference>
<reference evidence="9" key="1">
    <citation type="submission" date="2018-06" db="EMBL/GenBank/DDBJ databases">
        <authorList>
            <person name="Zhirakovskaya E."/>
        </authorList>
    </citation>
    <scope>NUCLEOTIDE SEQUENCE</scope>
</reference>
<dbReference type="EMBL" id="UOFA01000099">
    <property type="protein sequence ID" value="VAW44250.1"/>
    <property type="molecule type" value="Genomic_DNA"/>
</dbReference>
<evidence type="ECO:0000256" key="7">
    <source>
        <dbReference type="ARBA" id="ARBA00023004"/>
    </source>
</evidence>
<dbReference type="InterPro" id="IPR001566">
    <property type="entry name" value="23S_rRNA_MeTrfase_RlmD"/>
</dbReference>
<dbReference type="GO" id="GO:0046872">
    <property type="term" value="F:metal ion binding"/>
    <property type="evidence" value="ECO:0007669"/>
    <property type="project" value="UniProtKB-KW"/>
</dbReference>
<dbReference type="InterPro" id="IPR029063">
    <property type="entry name" value="SAM-dependent_MTases_sf"/>
</dbReference>
<dbReference type="HAMAP" id="MF_01010">
    <property type="entry name" value="23SrRNA_methyltr_RlmD"/>
    <property type="match status" value="1"/>
</dbReference>
<dbReference type="Gene3D" id="2.40.50.140">
    <property type="entry name" value="Nucleic acid-binding proteins"/>
    <property type="match status" value="1"/>
</dbReference>
<dbReference type="SUPFAM" id="SSF53335">
    <property type="entry name" value="S-adenosyl-L-methionine-dependent methyltransferases"/>
    <property type="match status" value="1"/>
</dbReference>
<keyword evidence="2" id="KW-0698">rRNA processing</keyword>
<accession>A0A3B0VV57</accession>
<keyword evidence="3 9" id="KW-0489">Methyltransferase</keyword>
<dbReference type="PANTHER" id="PTHR11061:SF49">
    <property type="entry name" value="23S RRNA (URACIL(1939)-C(5))-METHYLTRANSFERASE RLMD"/>
    <property type="match status" value="1"/>
</dbReference>
<organism evidence="9">
    <name type="scientific">hydrothermal vent metagenome</name>
    <dbReference type="NCBI Taxonomy" id="652676"/>
    <lineage>
        <taxon>unclassified sequences</taxon>
        <taxon>metagenomes</taxon>
        <taxon>ecological metagenomes</taxon>
    </lineage>
</organism>
<dbReference type="GO" id="GO:0051539">
    <property type="term" value="F:4 iron, 4 sulfur cluster binding"/>
    <property type="evidence" value="ECO:0007669"/>
    <property type="project" value="UniProtKB-KW"/>
</dbReference>
<dbReference type="Pfam" id="PF01938">
    <property type="entry name" value="TRAM"/>
    <property type="match status" value="1"/>
</dbReference>
<evidence type="ECO:0000256" key="2">
    <source>
        <dbReference type="ARBA" id="ARBA00022552"/>
    </source>
</evidence>
<sequence>MGRRSKAKLPQEPIEMTIEDLTHDGRGVAKWNEKVVFVQNALPGEVVMAKLNRKTRNYNEALAVEILTASKDRVEPKCEFYTVCNGCSMMHLREEKQINFKFNTLKSNFHKIAHVEPKSWMAPLTDSHWNYRRRARLSVKWVFAKDKMLVGFREKNGRYVADMNHCEVLEKSLADLLQPLAGLFEQMTIKAFIPQVECSMGDEATSLIIRHMKPFTIDDLDKIKQFASLYDLQIYLQSKGPNTVVALESYADALNFTLPKYDLRYEFLPNDFIQVNRRMNEKMIAQAMQSMDIQADDVVLDLFCGLGNFTLPMAQQAAQVVGVEGDQQLVDRAIHNAALNQLDQVQFYAADLTQDHANSEWFQNPFTQVLIDPPRSGAWEILPLIAATSAKTLVYVSCHPASLARDTDRLVNELGFTLESAGVMDMFPHTSHVESMAVFTRR</sequence>
<dbReference type="NCBIfam" id="TIGR00479">
    <property type="entry name" value="rumA"/>
    <property type="match status" value="1"/>
</dbReference>
<dbReference type="Pfam" id="PF05958">
    <property type="entry name" value="tRNA_U5-meth_tr"/>
    <property type="match status" value="1"/>
</dbReference>
<dbReference type="PROSITE" id="PS50926">
    <property type="entry name" value="TRAM"/>
    <property type="match status" value="1"/>
</dbReference>
<dbReference type="PROSITE" id="PS01230">
    <property type="entry name" value="TRMA_1"/>
    <property type="match status" value="1"/>
</dbReference>
<dbReference type="GO" id="GO:0003723">
    <property type="term" value="F:RNA binding"/>
    <property type="evidence" value="ECO:0007669"/>
    <property type="project" value="InterPro"/>
</dbReference>
<name>A0A3B0VV57_9ZZZZ</name>
<keyword evidence="7" id="KW-0408">Iron</keyword>
<dbReference type="FunFam" id="2.40.50.140:FF:000097">
    <property type="entry name" value="23S rRNA (uracil(1939)-C(5))-methyltransferase RlmD"/>
    <property type="match status" value="1"/>
</dbReference>
<evidence type="ECO:0000256" key="1">
    <source>
        <dbReference type="ARBA" id="ARBA00022485"/>
    </source>
</evidence>
<dbReference type="NCBIfam" id="NF009639">
    <property type="entry name" value="PRK13168.1"/>
    <property type="match status" value="1"/>
</dbReference>
<dbReference type="CDD" id="cd02440">
    <property type="entry name" value="AdoMet_MTases"/>
    <property type="match status" value="1"/>
</dbReference>
<dbReference type="PROSITE" id="PS51687">
    <property type="entry name" value="SAM_MT_RNA_M5U"/>
    <property type="match status" value="1"/>
</dbReference>